<dbReference type="SMART" id="SM00494">
    <property type="entry name" value="ChtBD2"/>
    <property type="match status" value="8"/>
</dbReference>
<evidence type="ECO:0000256" key="1">
    <source>
        <dbReference type="SAM" id="SignalP"/>
    </source>
</evidence>
<dbReference type="AlphaFoldDB" id="A0A8J9VGU2"/>
<organism evidence="3 4">
    <name type="scientific">Brenthis ino</name>
    <name type="common">lesser marbled fritillary</name>
    <dbReference type="NCBI Taxonomy" id="405034"/>
    <lineage>
        <taxon>Eukaryota</taxon>
        <taxon>Metazoa</taxon>
        <taxon>Ecdysozoa</taxon>
        <taxon>Arthropoda</taxon>
        <taxon>Hexapoda</taxon>
        <taxon>Insecta</taxon>
        <taxon>Pterygota</taxon>
        <taxon>Neoptera</taxon>
        <taxon>Endopterygota</taxon>
        <taxon>Lepidoptera</taxon>
        <taxon>Glossata</taxon>
        <taxon>Ditrysia</taxon>
        <taxon>Papilionoidea</taxon>
        <taxon>Nymphalidae</taxon>
        <taxon>Heliconiinae</taxon>
        <taxon>Argynnini</taxon>
        <taxon>Brenthis</taxon>
    </lineage>
</organism>
<accession>A0A8J9VGU2</accession>
<feature type="domain" description="Chitin-binding type-2" evidence="2">
    <location>
        <begin position="522"/>
        <end position="575"/>
    </location>
</feature>
<dbReference type="Pfam" id="PF01607">
    <property type="entry name" value="CBM_14"/>
    <property type="match status" value="7"/>
</dbReference>
<feature type="non-terminal residue" evidence="3">
    <location>
        <position position="575"/>
    </location>
</feature>
<proteinExistence type="predicted"/>
<dbReference type="GO" id="GO:0005576">
    <property type="term" value="C:extracellular region"/>
    <property type="evidence" value="ECO:0007669"/>
    <property type="project" value="InterPro"/>
</dbReference>
<protein>
    <recommendedName>
        <fullName evidence="2">Chitin-binding type-2 domain-containing protein</fullName>
    </recommendedName>
</protein>
<dbReference type="Proteomes" id="UP000838878">
    <property type="component" value="Chromosome 5"/>
</dbReference>
<dbReference type="Gene3D" id="2.170.140.10">
    <property type="entry name" value="Chitin binding domain"/>
    <property type="match status" value="4"/>
</dbReference>
<feature type="domain" description="Chitin-binding type-2" evidence="2">
    <location>
        <begin position="456"/>
        <end position="512"/>
    </location>
</feature>
<keyword evidence="1" id="KW-0732">Signal</keyword>
<gene>
    <name evidence="3" type="ORF">BINO364_LOCUS11624</name>
</gene>
<name>A0A8J9VGU2_9NEOP</name>
<dbReference type="SUPFAM" id="SSF57625">
    <property type="entry name" value="Invertebrate chitin-binding proteins"/>
    <property type="match status" value="6"/>
</dbReference>
<feature type="domain" description="Chitin-binding type-2" evidence="2">
    <location>
        <begin position="282"/>
        <end position="337"/>
    </location>
</feature>
<keyword evidence="4" id="KW-1185">Reference proteome</keyword>
<feature type="domain" description="Chitin-binding type-2" evidence="2">
    <location>
        <begin position="223"/>
        <end position="279"/>
    </location>
</feature>
<evidence type="ECO:0000313" key="4">
    <source>
        <dbReference type="Proteomes" id="UP000838878"/>
    </source>
</evidence>
<dbReference type="GO" id="GO:0008061">
    <property type="term" value="F:chitin binding"/>
    <property type="evidence" value="ECO:0007669"/>
    <property type="project" value="InterPro"/>
</dbReference>
<dbReference type="InterPro" id="IPR036508">
    <property type="entry name" value="Chitin-bd_dom_sf"/>
</dbReference>
<dbReference type="InterPro" id="IPR002557">
    <property type="entry name" value="Chitin-bd_dom"/>
</dbReference>
<dbReference type="OrthoDB" id="7250310at2759"/>
<sequence>MRHLRPAASVAADMSARALARTHCLALAAHLLSAVTAAIFSNGDFTCIKDGLYANYDTGCQEYVRCSGGTVRGHYVCAPGRVFSETAEACVPRRSSSCTRRICAPGDTLAYATPGTTCRHYYRCVNGTVIDHTCPSGSWFDLARQACSRGAGTCYEPVCAGLPNGNYPDSSHECRRTLRCHGSELQAVVSCGGACATTCPPPRAAAVPLPAGDADFCSDEACSSLCQKVSDGAYADRSTGCREYFVCETHRVIRRGVCEPGLLFSGTGCEPAARTQCPPPARSPCFNRQDGLYRDWKDCFSWYECQRERVTARGSCSRGLVFDGVTCVSKELFHCEGPIRSRECVGMPSGTYQDLASNCTNYYHCEGPLKITLECPAGQVYDGAHCSEASQYLCPSLERDSCYGKADGSYRAADAGCRGFYACVNGEKAVYACPAGRVFDGESCVSADSSVCPNEDYSCSGLSDGYHAELDSNCHRYFYCEGGDRLATLTCLGGKIFDGHACVEPTHHICGSPRKDIIENGGKYCERDGFFLQQGTECKKYYFCVTGVRTYLSCPKEQVFNGQVCVSKDLYTCPG</sequence>
<feature type="domain" description="Chitin-binding type-2" evidence="2">
    <location>
        <begin position="44"/>
        <end position="99"/>
    </location>
</feature>
<feature type="domain" description="Chitin-binding type-2" evidence="2">
    <location>
        <begin position="341"/>
        <end position="396"/>
    </location>
</feature>
<reference evidence="3" key="1">
    <citation type="submission" date="2021-12" db="EMBL/GenBank/DDBJ databases">
        <authorList>
            <person name="Martin H S."/>
        </authorList>
    </citation>
    <scope>NUCLEOTIDE SEQUENCE</scope>
</reference>
<feature type="signal peptide" evidence="1">
    <location>
        <begin position="1"/>
        <end position="37"/>
    </location>
</feature>
<evidence type="ECO:0000259" key="2">
    <source>
        <dbReference type="PROSITE" id="PS50940"/>
    </source>
</evidence>
<feature type="chain" id="PRO_5035467118" description="Chitin-binding type-2 domain-containing protein" evidence="1">
    <location>
        <begin position="38"/>
        <end position="575"/>
    </location>
</feature>
<feature type="domain" description="Chitin-binding type-2" evidence="2">
    <location>
        <begin position="399"/>
        <end position="454"/>
    </location>
</feature>
<evidence type="ECO:0000313" key="3">
    <source>
        <dbReference type="EMBL" id="CAH0726125.1"/>
    </source>
</evidence>
<feature type="domain" description="Chitin-binding type-2" evidence="2">
    <location>
        <begin position="100"/>
        <end position="156"/>
    </location>
</feature>
<dbReference type="EMBL" id="OV170225">
    <property type="protein sequence ID" value="CAH0726125.1"/>
    <property type="molecule type" value="Genomic_DNA"/>
</dbReference>
<dbReference type="PROSITE" id="PS50940">
    <property type="entry name" value="CHIT_BIND_II"/>
    <property type="match status" value="8"/>
</dbReference>